<sequence length="118" mass="12591">MKKTIPLIIVAAVIVLTVIYLASNANQYAIAAQIIGSLAGIIIIFAVIKFIFKREIDKSSLYVAVAFVISSFIGTTLTATLFNESPVYLKAIIVGGITLAGVAIALTTLKKRPVQPNR</sequence>
<evidence type="ECO:0000313" key="2">
    <source>
        <dbReference type="EMBL" id="PWC18177.1"/>
    </source>
</evidence>
<feature type="transmembrane region" description="Helical" evidence="1">
    <location>
        <begin position="60"/>
        <end position="82"/>
    </location>
</feature>
<comment type="caution">
    <text evidence="2">The sequence shown here is derived from an EMBL/GenBank/DDBJ whole genome shotgun (WGS) entry which is preliminary data.</text>
</comment>
<accession>A0A2U1U972</accession>
<name>A0A2U1U972_9GAMM</name>
<proteinExistence type="predicted"/>
<organism evidence="2 3">
    <name type="scientific">Brenneria corticis</name>
    <dbReference type="NCBI Taxonomy" id="2173106"/>
    <lineage>
        <taxon>Bacteria</taxon>
        <taxon>Pseudomonadati</taxon>
        <taxon>Pseudomonadota</taxon>
        <taxon>Gammaproteobacteria</taxon>
        <taxon>Enterobacterales</taxon>
        <taxon>Pectobacteriaceae</taxon>
        <taxon>Brenneria</taxon>
    </lineage>
</organism>
<keyword evidence="1" id="KW-0812">Transmembrane</keyword>
<dbReference type="Proteomes" id="UP000296159">
    <property type="component" value="Unassembled WGS sequence"/>
</dbReference>
<dbReference type="RefSeq" id="WP_136165339.1">
    <property type="nucleotide sequence ID" value="NZ_KZ819073.1"/>
</dbReference>
<feature type="transmembrane region" description="Helical" evidence="1">
    <location>
        <begin position="88"/>
        <end position="109"/>
    </location>
</feature>
<feature type="transmembrane region" description="Helical" evidence="1">
    <location>
        <begin position="5"/>
        <end position="22"/>
    </location>
</feature>
<protein>
    <submittedName>
        <fullName evidence="2">Uncharacterized protein</fullName>
    </submittedName>
</protein>
<dbReference type="EMBL" id="QDKH01000005">
    <property type="protein sequence ID" value="PWC18177.1"/>
    <property type="molecule type" value="Genomic_DNA"/>
</dbReference>
<keyword evidence="1" id="KW-1133">Transmembrane helix</keyword>
<dbReference type="AlphaFoldDB" id="A0A2U1U972"/>
<keyword evidence="3" id="KW-1185">Reference proteome</keyword>
<evidence type="ECO:0000256" key="1">
    <source>
        <dbReference type="SAM" id="Phobius"/>
    </source>
</evidence>
<gene>
    <name evidence="2" type="ORF">DDT56_04720</name>
</gene>
<keyword evidence="1" id="KW-0472">Membrane</keyword>
<feature type="transmembrane region" description="Helical" evidence="1">
    <location>
        <begin position="28"/>
        <end position="48"/>
    </location>
</feature>
<evidence type="ECO:0000313" key="3">
    <source>
        <dbReference type="Proteomes" id="UP000296159"/>
    </source>
</evidence>
<reference evidence="2 3" key="1">
    <citation type="submission" date="2018-04" db="EMBL/GenBank/DDBJ databases">
        <title>Brenneria corticis sp.nov.</title>
        <authorList>
            <person name="Li Y."/>
        </authorList>
    </citation>
    <scope>NUCLEOTIDE SEQUENCE [LARGE SCALE GENOMIC DNA]</scope>
    <source>
        <strain evidence="2 3">CFCC 11842</strain>
    </source>
</reference>